<dbReference type="InterPro" id="IPR015168">
    <property type="entry name" value="SsuA/THI5"/>
</dbReference>
<name>A0ABS9L5N6_9MICC</name>
<dbReference type="Proteomes" id="UP001165368">
    <property type="component" value="Unassembled WGS sequence"/>
</dbReference>
<dbReference type="Gene3D" id="3.40.190.10">
    <property type="entry name" value="Periplasmic binding protein-like II"/>
    <property type="match status" value="2"/>
</dbReference>
<protein>
    <submittedName>
        <fullName evidence="5">ABC transporter substrate-binding protein</fullName>
    </submittedName>
</protein>
<dbReference type="PANTHER" id="PTHR30024">
    <property type="entry name" value="ALIPHATIC SULFONATES-BINDING PROTEIN-RELATED"/>
    <property type="match status" value="1"/>
</dbReference>
<dbReference type="Pfam" id="PF09084">
    <property type="entry name" value="NMT1"/>
    <property type="match status" value="1"/>
</dbReference>
<accession>A0ABS9L5N6</accession>
<dbReference type="SUPFAM" id="SSF53850">
    <property type="entry name" value="Periplasmic binding protein-like II"/>
    <property type="match status" value="1"/>
</dbReference>
<feature type="domain" description="SsuA/THI5-like" evidence="4">
    <location>
        <begin position="24"/>
        <end position="200"/>
    </location>
</feature>
<evidence type="ECO:0000313" key="5">
    <source>
        <dbReference type="EMBL" id="MCG2621990.1"/>
    </source>
</evidence>
<comment type="caution">
    <text evidence="5">The sequence shown here is derived from an EMBL/GenBank/DDBJ whole genome shotgun (WGS) entry which is preliminary data.</text>
</comment>
<sequence>MPPVPYLLAAEFGLLDGVEATRTTSSGAQLEALITGQQDIAVTAIDNLFEWTKAGADLRLVAQIEQTTPVGVYARGDVESVADLAGCRFAVDALANGFALIARRMLRDAGVEVDYVEAGGVRERFEALLAGEADASLLGPPFGELAAQAGMRCVASVNELLPELPGQGLVVRTQMVDSDALHAYLRALVRGAEIGVSLPDDDGIALLERCGFKAAAAAAWAARPRTLAVQRSGLALLTDIRRSLEVLPRDIGLADLWDAEPLRRAV</sequence>
<keyword evidence="6" id="KW-1185">Reference proteome</keyword>
<evidence type="ECO:0000313" key="6">
    <source>
        <dbReference type="Proteomes" id="UP001165368"/>
    </source>
</evidence>
<comment type="similarity">
    <text evidence="2">Belongs to the bacterial solute-binding protein SsuA/TauA family.</text>
</comment>
<dbReference type="RefSeq" id="WP_237819764.1">
    <property type="nucleotide sequence ID" value="NZ_JAKLTQ010000004.1"/>
</dbReference>
<organism evidence="5 6">
    <name type="scientific">Arthrobacter hankyongi</name>
    <dbReference type="NCBI Taxonomy" id="2904801"/>
    <lineage>
        <taxon>Bacteria</taxon>
        <taxon>Bacillati</taxon>
        <taxon>Actinomycetota</taxon>
        <taxon>Actinomycetes</taxon>
        <taxon>Micrococcales</taxon>
        <taxon>Micrococcaceae</taxon>
        <taxon>Arthrobacter</taxon>
    </lineage>
</organism>
<comment type="subcellular location">
    <subcellularLocation>
        <location evidence="1">Periplasm</location>
    </subcellularLocation>
</comment>
<gene>
    <name evidence="5" type="ORF">LVY72_08675</name>
</gene>
<reference evidence="5" key="1">
    <citation type="submission" date="2022-01" db="EMBL/GenBank/DDBJ databases">
        <authorList>
            <person name="Jo J.-H."/>
            <person name="Im W.-T."/>
        </authorList>
    </citation>
    <scope>NUCLEOTIDE SEQUENCE</scope>
    <source>
        <strain evidence="5">I2-34</strain>
    </source>
</reference>
<dbReference type="EMBL" id="JAKLTQ010000004">
    <property type="protein sequence ID" value="MCG2621990.1"/>
    <property type="molecule type" value="Genomic_DNA"/>
</dbReference>
<proteinExistence type="inferred from homology"/>
<evidence type="ECO:0000256" key="2">
    <source>
        <dbReference type="ARBA" id="ARBA00010742"/>
    </source>
</evidence>
<evidence type="ECO:0000256" key="1">
    <source>
        <dbReference type="ARBA" id="ARBA00004418"/>
    </source>
</evidence>
<evidence type="ECO:0000256" key="3">
    <source>
        <dbReference type="ARBA" id="ARBA00022729"/>
    </source>
</evidence>
<keyword evidence="3" id="KW-0732">Signal</keyword>
<dbReference type="PANTHER" id="PTHR30024:SF47">
    <property type="entry name" value="TAURINE-BINDING PERIPLASMIC PROTEIN"/>
    <property type="match status" value="1"/>
</dbReference>
<evidence type="ECO:0000259" key="4">
    <source>
        <dbReference type="Pfam" id="PF09084"/>
    </source>
</evidence>